<dbReference type="PANTHER" id="PTHR48041">
    <property type="entry name" value="ABC TRANSPORTER G FAMILY MEMBER 28"/>
    <property type="match status" value="1"/>
</dbReference>
<name>A0A8H2VY03_9HELO</name>
<dbReference type="SMART" id="SM00382">
    <property type="entry name" value="AAA"/>
    <property type="match status" value="1"/>
</dbReference>
<organism evidence="9 10">
    <name type="scientific">Sclerotinia trifoliorum</name>
    <dbReference type="NCBI Taxonomy" id="28548"/>
    <lineage>
        <taxon>Eukaryota</taxon>
        <taxon>Fungi</taxon>
        <taxon>Dikarya</taxon>
        <taxon>Ascomycota</taxon>
        <taxon>Pezizomycotina</taxon>
        <taxon>Leotiomycetes</taxon>
        <taxon>Helotiales</taxon>
        <taxon>Sclerotiniaceae</taxon>
        <taxon>Sclerotinia</taxon>
    </lineage>
</organism>
<comment type="caution">
    <text evidence="9">The sequence shown here is derived from an EMBL/GenBank/DDBJ whole genome shotgun (WGS) entry which is preliminary data.</text>
</comment>
<keyword evidence="10" id="KW-1185">Reference proteome</keyword>
<dbReference type="PROSITE" id="PS00211">
    <property type="entry name" value="ABC_TRANSPORTER_1"/>
    <property type="match status" value="1"/>
</dbReference>
<dbReference type="OrthoDB" id="66620at2759"/>
<evidence type="ECO:0000256" key="4">
    <source>
        <dbReference type="ARBA" id="ARBA00022741"/>
    </source>
</evidence>
<dbReference type="Pfam" id="PF00005">
    <property type="entry name" value="ABC_tran"/>
    <property type="match status" value="1"/>
</dbReference>
<feature type="domain" description="ABC transporter" evidence="8">
    <location>
        <begin position="1"/>
        <end position="211"/>
    </location>
</feature>
<dbReference type="AlphaFoldDB" id="A0A8H2VY03"/>
<evidence type="ECO:0000256" key="5">
    <source>
        <dbReference type="ARBA" id="ARBA00022840"/>
    </source>
</evidence>
<evidence type="ECO:0000256" key="6">
    <source>
        <dbReference type="ARBA" id="ARBA00022989"/>
    </source>
</evidence>
<dbReference type="PROSITE" id="PS50893">
    <property type="entry name" value="ABC_TRANSPORTER_2"/>
    <property type="match status" value="1"/>
</dbReference>
<evidence type="ECO:0000256" key="7">
    <source>
        <dbReference type="ARBA" id="ARBA00023136"/>
    </source>
</evidence>
<sequence length="213" mass="23304">MLAVMGPSGAGKSTFVQLLMGKLKNTSGTTYVNGDARGMSGLKKIISYVPQDDVVLSELMVRENILHSVRIRLPWSWVEKEIERYVDDLLSCLGLSHIQNSLVGDTVKPVISGGQRKRVSIGIELAAAPLALVLDEPTSGLDATSALSIIGLLKALCRLGITVICILHQPRVEIFQSLDRLLLLANGQEIYFATNLETRRGSRKLIFIAIRRP</sequence>
<keyword evidence="3" id="KW-0812">Transmembrane</keyword>
<keyword evidence="2" id="KW-0813">Transport</keyword>
<dbReference type="Gene3D" id="3.40.50.300">
    <property type="entry name" value="P-loop containing nucleotide triphosphate hydrolases"/>
    <property type="match status" value="1"/>
</dbReference>
<dbReference type="GO" id="GO:0005524">
    <property type="term" value="F:ATP binding"/>
    <property type="evidence" value="ECO:0007669"/>
    <property type="project" value="UniProtKB-KW"/>
</dbReference>
<dbReference type="InterPro" id="IPR027417">
    <property type="entry name" value="P-loop_NTPase"/>
</dbReference>
<dbReference type="PANTHER" id="PTHR48041:SF91">
    <property type="entry name" value="ABC TRANSPORTER G FAMILY MEMBER 28"/>
    <property type="match status" value="1"/>
</dbReference>
<keyword evidence="6" id="KW-1133">Transmembrane helix</keyword>
<keyword evidence="7" id="KW-0472">Membrane</keyword>
<keyword evidence="5" id="KW-0067">ATP-binding</keyword>
<dbReference type="InterPro" id="IPR017871">
    <property type="entry name" value="ABC_transporter-like_CS"/>
</dbReference>
<dbReference type="EMBL" id="CAJHIA010000021">
    <property type="protein sequence ID" value="CAD6446737.1"/>
    <property type="molecule type" value="Genomic_DNA"/>
</dbReference>
<evidence type="ECO:0000256" key="1">
    <source>
        <dbReference type="ARBA" id="ARBA00004141"/>
    </source>
</evidence>
<protein>
    <submittedName>
        <fullName evidence="9">B36d4908-a87d-451c-9dc5-3204af660605-CDS</fullName>
    </submittedName>
</protein>
<dbReference type="InterPro" id="IPR003439">
    <property type="entry name" value="ABC_transporter-like_ATP-bd"/>
</dbReference>
<proteinExistence type="predicted"/>
<evidence type="ECO:0000259" key="8">
    <source>
        <dbReference type="PROSITE" id="PS50893"/>
    </source>
</evidence>
<dbReference type="Proteomes" id="UP000624404">
    <property type="component" value="Unassembled WGS sequence"/>
</dbReference>
<dbReference type="InterPro" id="IPR050352">
    <property type="entry name" value="ABCG_transporters"/>
</dbReference>
<comment type="subcellular location">
    <subcellularLocation>
        <location evidence="1">Membrane</location>
        <topology evidence="1">Multi-pass membrane protein</topology>
    </subcellularLocation>
</comment>
<evidence type="ECO:0000313" key="10">
    <source>
        <dbReference type="Proteomes" id="UP000624404"/>
    </source>
</evidence>
<evidence type="ECO:0000256" key="2">
    <source>
        <dbReference type="ARBA" id="ARBA00022448"/>
    </source>
</evidence>
<evidence type="ECO:0000256" key="3">
    <source>
        <dbReference type="ARBA" id="ARBA00022692"/>
    </source>
</evidence>
<dbReference type="InterPro" id="IPR003593">
    <property type="entry name" value="AAA+_ATPase"/>
</dbReference>
<accession>A0A8H2VY03</accession>
<keyword evidence="4" id="KW-0547">Nucleotide-binding</keyword>
<gene>
    <name evidence="9" type="ORF">SCLTRI_LOCUS6528</name>
</gene>
<dbReference type="GO" id="GO:0016020">
    <property type="term" value="C:membrane"/>
    <property type="evidence" value="ECO:0007669"/>
    <property type="project" value="UniProtKB-SubCell"/>
</dbReference>
<reference evidence="9" key="1">
    <citation type="submission" date="2020-10" db="EMBL/GenBank/DDBJ databases">
        <authorList>
            <person name="Kusch S."/>
        </authorList>
    </citation>
    <scope>NUCLEOTIDE SEQUENCE</scope>
    <source>
        <strain evidence="9">SwB9</strain>
    </source>
</reference>
<dbReference type="GO" id="GO:0042626">
    <property type="term" value="F:ATPase-coupled transmembrane transporter activity"/>
    <property type="evidence" value="ECO:0007669"/>
    <property type="project" value="TreeGrafter"/>
</dbReference>
<dbReference type="GO" id="GO:0016887">
    <property type="term" value="F:ATP hydrolysis activity"/>
    <property type="evidence" value="ECO:0007669"/>
    <property type="project" value="InterPro"/>
</dbReference>
<evidence type="ECO:0000313" key="9">
    <source>
        <dbReference type="EMBL" id="CAD6446737.1"/>
    </source>
</evidence>
<dbReference type="SUPFAM" id="SSF52540">
    <property type="entry name" value="P-loop containing nucleoside triphosphate hydrolases"/>
    <property type="match status" value="1"/>
</dbReference>